<dbReference type="Pfam" id="PF11926">
    <property type="entry name" value="DUF3444"/>
    <property type="match status" value="1"/>
</dbReference>
<proteinExistence type="predicted"/>
<dbReference type="PANTHER" id="PTHR47374">
    <property type="entry name" value="ENDOSOME ANTIGEN-LIKE PROTEIN, PUTATIVE (DUF3444)-RELATED"/>
    <property type="match status" value="1"/>
</dbReference>
<name>A0AAN8UCH1_SOLBU</name>
<reference evidence="2 3" key="1">
    <citation type="submission" date="2024-02" db="EMBL/GenBank/DDBJ databases">
        <title>de novo genome assembly of Solanum bulbocastanum strain 11H21.</title>
        <authorList>
            <person name="Hosaka A.J."/>
        </authorList>
    </citation>
    <scope>NUCLEOTIDE SEQUENCE [LARGE SCALE GENOMIC DNA]</scope>
    <source>
        <tissue evidence="2">Young leaves</tissue>
    </source>
</reference>
<dbReference type="PANTHER" id="PTHR47374:SF6">
    <property type="entry name" value="ENDOSOME ANTIGEN-LIKE PROTEIN, PUTATIVE (DUF3444)-RELATED"/>
    <property type="match status" value="1"/>
</dbReference>
<accession>A0AAN8UCH1</accession>
<keyword evidence="3" id="KW-1185">Reference proteome</keyword>
<feature type="domain" description="DUF3444" evidence="1">
    <location>
        <begin position="2"/>
        <end position="45"/>
    </location>
</feature>
<dbReference type="Proteomes" id="UP001371456">
    <property type="component" value="Unassembled WGS sequence"/>
</dbReference>
<sequence length="47" mass="5555">MKRGVYNIFSRKGEVWAVYKKWSAQLNGNNLENFEYEIVEIVDISDT</sequence>
<dbReference type="InterPro" id="IPR024593">
    <property type="entry name" value="DUF3444"/>
</dbReference>
<protein>
    <recommendedName>
        <fullName evidence="1">DUF3444 domain-containing protein</fullName>
    </recommendedName>
</protein>
<evidence type="ECO:0000313" key="3">
    <source>
        <dbReference type="Proteomes" id="UP001371456"/>
    </source>
</evidence>
<comment type="caution">
    <text evidence="2">The sequence shown here is derived from an EMBL/GenBank/DDBJ whole genome shotgun (WGS) entry which is preliminary data.</text>
</comment>
<evidence type="ECO:0000313" key="2">
    <source>
        <dbReference type="EMBL" id="KAK6803545.1"/>
    </source>
</evidence>
<organism evidence="2 3">
    <name type="scientific">Solanum bulbocastanum</name>
    <name type="common">Wild potato</name>
    <dbReference type="NCBI Taxonomy" id="147425"/>
    <lineage>
        <taxon>Eukaryota</taxon>
        <taxon>Viridiplantae</taxon>
        <taxon>Streptophyta</taxon>
        <taxon>Embryophyta</taxon>
        <taxon>Tracheophyta</taxon>
        <taxon>Spermatophyta</taxon>
        <taxon>Magnoliopsida</taxon>
        <taxon>eudicotyledons</taxon>
        <taxon>Gunneridae</taxon>
        <taxon>Pentapetalae</taxon>
        <taxon>asterids</taxon>
        <taxon>lamiids</taxon>
        <taxon>Solanales</taxon>
        <taxon>Solanaceae</taxon>
        <taxon>Solanoideae</taxon>
        <taxon>Solaneae</taxon>
        <taxon>Solanum</taxon>
    </lineage>
</organism>
<dbReference type="AlphaFoldDB" id="A0AAN8UCH1"/>
<gene>
    <name evidence="2" type="ORF">RDI58_001329</name>
</gene>
<dbReference type="EMBL" id="JBANQN010000001">
    <property type="protein sequence ID" value="KAK6803545.1"/>
    <property type="molecule type" value="Genomic_DNA"/>
</dbReference>
<evidence type="ECO:0000259" key="1">
    <source>
        <dbReference type="Pfam" id="PF11926"/>
    </source>
</evidence>